<evidence type="ECO:0000313" key="2">
    <source>
        <dbReference type="Proteomes" id="UP000316079"/>
    </source>
</evidence>
<sequence>MSYTINDKVARLMCKSKGKHALKTKKPLVLLNTIGYVKSDKGDATCLTEMSFMMACWKENEFQNSACSKEIASFYTCVKEANAQAPGKGDRLLTKEINTLLRRFPNYSSH</sequence>
<dbReference type="AlphaFoldDB" id="A0A553NRS6"/>
<organism evidence="1 2">
    <name type="scientific">Danionella cerebrum</name>
    <dbReference type="NCBI Taxonomy" id="2873325"/>
    <lineage>
        <taxon>Eukaryota</taxon>
        <taxon>Metazoa</taxon>
        <taxon>Chordata</taxon>
        <taxon>Craniata</taxon>
        <taxon>Vertebrata</taxon>
        <taxon>Euteleostomi</taxon>
        <taxon>Actinopterygii</taxon>
        <taxon>Neopterygii</taxon>
        <taxon>Teleostei</taxon>
        <taxon>Ostariophysi</taxon>
        <taxon>Cypriniformes</taxon>
        <taxon>Danionidae</taxon>
        <taxon>Danioninae</taxon>
        <taxon>Danionella</taxon>
    </lineage>
</organism>
<dbReference type="InterPro" id="IPR033620">
    <property type="entry name" value="Ribosomal_mS37_met"/>
</dbReference>
<dbReference type="SUPFAM" id="SSF47072">
    <property type="entry name" value="Cysteine alpha-hairpin motif"/>
    <property type="match status" value="1"/>
</dbReference>
<gene>
    <name evidence="1" type="ORF">DNTS_030015</name>
</gene>
<dbReference type="PROSITE" id="PS51808">
    <property type="entry name" value="CHCH"/>
    <property type="match status" value="1"/>
</dbReference>
<dbReference type="Proteomes" id="UP000316079">
    <property type="component" value="Unassembled WGS sequence"/>
</dbReference>
<dbReference type="GO" id="GO:0032543">
    <property type="term" value="P:mitochondrial translation"/>
    <property type="evidence" value="ECO:0007669"/>
    <property type="project" value="InterPro"/>
</dbReference>
<dbReference type="STRING" id="623744.A0A553NRS6"/>
<name>A0A553NRS6_9TELE</name>
<accession>A0A553NRS6</accession>
<proteinExistence type="predicted"/>
<dbReference type="PANTHER" id="PTHR31278:SF2">
    <property type="entry name" value="SMALL RIBOSOMAL SUBUNIT PROTEIN MS37"/>
    <property type="match status" value="1"/>
</dbReference>
<dbReference type="EMBL" id="SRMA01026802">
    <property type="protein sequence ID" value="TRY68134.1"/>
    <property type="molecule type" value="Genomic_DNA"/>
</dbReference>
<dbReference type="OrthoDB" id="5825849at2759"/>
<dbReference type="GO" id="GO:0005654">
    <property type="term" value="C:nucleoplasm"/>
    <property type="evidence" value="ECO:0007669"/>
    <property type="project" value="TreeGrafter"/>
</dbReference>
<dbReference type="PANTHER" id="PTHR31278">
    <property type="entry name" value="CHCHD1"/>
    <property type="match status" value="1"/>
</dbReference>
<evidence type="ECO:0000313" key="1">
    <source>
        <dbReference type="EMBL" id="TRY68134.1"/>
    </source>
</evidence>
<comment type="caution">
    <text evidence="1">The sequence shown here is derived from an EMBL/GenBank/DDBJ whole genome shotgun (WGS) entry which is preliminary data.</text>
</comment>
<dbReference type="InterPro" id="IPR009069">
    <property type="entry name" value="Cys_alpha_HP_mot_SF"/>
</dbReference>
<reference evidence="1 2" key="1">
    <citation type="journal article" date="2019" name="Sci. Data">
        <title>Hybrid genome assembly and annotation of Danionella translucida.</title>
        <authorList>
            <person name="Kadobianskyi M."/>
            <person name="Schulze L."/>
            <person name="Schuelke M."/>
            <person name="Judkewitz B."/>
        </authorList>
    </citation>
    <scope>NUCLEOTIDE SEQUENCE [LARGE SCALE GENOMIC DNA]</scope>
    <source>
        <strain evidence="1 2">Bolton</strain>
    </source>
</reference>
<dbReference type="GO" id="GO:0005761">
    <property type="term" value="C:mitochondrial ribosome"/>
    <property type="evidence" value="ECO:0007669"/>
    <property type="project" value="InterPro"/>
</dbReference>
<protein>
    <submittedName>
        <fullName evidence="1">Uncharacterized protein</fullName>
    </submittedName>
</protein>
<keyword evidence="2" id="KW-1185">Reference proteome</keyword>
<dbReference type="GO" id="GO:0003723">
    <property type="term" value="F:RNA binding"/>
    <property type="evidence" value="ECO:0007669"/>
    <property type="project" value="TreeGrafter"/>
</dbReference>